<evidence type="ECO:0000256" key="4">
    <source>
        <dbReference type="ARBA" id="ARBA00022475"/>
    </source>
</evidence>
<evidence type="ECO:0000259" key="17">
    <source>
        <dbReference type="PROSITE" id="PS50885"/>
    </source>
</evidence>
<dbReference type="Pfam" id="PF13185">
    <property type="entry name" value="GAF_2"/>
    <property type="match status" value="1"/>
</dbReference>
<feature type="modified residue" description="4-aspartylphosphate" evidence="12">
    <location>
        <position position="823"/>
    </location>
</feature>
<dbReference type="InterPro" id="IPR003018">
    <property type="entry name" value="GAF"/>
</dbReference>
<dbReference type="InterPro" id="IPR001789">
    <property type="entry name" value="Sig_transdc_resp-reg_receiver"/>
</dbReference>
<dbReference type="PANTHER" id="PTHR45339">
    <property type="entry name" value="HYBRID SIGNAL TRANSDUCTION HISTIDINE KINASE J"/>
    <property type="match status" value="1"/>
</dbReference>
<dbReference type="Pfam" id="PF00672">
    <property type="entry name" value="HAMP"/>
    <property type="match status" value="1"/>
</dbReference>
<keyword evidence="14" id="KW-1133">Transmembrane helix</keyword>
<feature type="transmembrane region" description="Helical" evidence="14">
    <location>
        <begin position="175"/>
        <end position="199"/>
    </location>
</feature>
<evidence type="ECO:0000256" key="12">
    <source>
        <dbReference type="PROSITE-ProRule" id="PRU00169"/>
    </source>
</evidence>
<feature type="coiled-coil region" evidence="13">
    <location>
        <begin position="423"/>
        <end position="485"/>
    </location>
</feature>
<dbReference type="InterPro" id="IPR036890">
    <property type="entry name" value="HATPase_C_sf"/>
</dbReference>
<evidence type="ECO:0000256" key="14">
    <source>
        <dbReference type="SAM" id="Phobius"/>
    </source>
</evidence>
<dbReference type="SUPFAM" id="SSF158472">
    <property type="entry name" value="HAMP domain-like"/>
    <property type="match status" value="1"/>
</dbReference>
<evidence type="ECO:0000256" key="8">
    <source>
        <dbReference type="ARBA" id="ARBA00022777"/>
    </source>
</evidence>
<accession>A0ABS7K325</accession>
<organism evidence="18 19">
    <name type="scientific">Mesobacillus maritimus</name>
    <dbReference type="NCBI Taxonomy" id="1643336"/>
    <lineage>
        <taxon>Bacteria</taxon>
        <taxon>Bacillati</taxon>
        <taxon>Bacillota</taxon>
        <taxon>Bacilli</taxon>
        <taxon>Bacillales</taxon>
        <taxon>Bacillaceae</taxon>
        <taxon>Mesobacillus</taxon>
    </lineage>
</organism>
<comment type="catalytic activity">
    <reaction evidence="1">
        <text>ATP + protein L-histidine = ADP + protein N-phospho-L-histidine.</text>
        <dbReference type="EC" id="2.7.13.3"/>
    </reaction>
</comment>
<evidence type="ECO:0000256" key="13">
    <source>
        <dbReference type="SAM" id="Coils"/>
    </source>
</evidence>
<dbReference type="SUPFAM" id="SSF55874">
    <property type="entry name" value="ATPase domain of HSP90 chaperone/DNA topoisomerase II/histidine kinase"/>
    <property type="match status" value="1"/>
</dbReference>
<evidence type="ECO:0000256" key="3">
    <source>
        <dbReference type="ARBA" id="ARBA00012438"/>
    </source>
</evidence>
<dbReference type="SMART" id="SM00304">
    <property type="entry name" value="HAMP"/>
    <property type="match status" value="1"/>
</dbReference>
<comment type="caution">
    <text evidence="18">The sequence shown here is derived from an EMBL/GenBank/DDBJ whole genome shotgun (WGS) entry which is preliminary data.</text>
</comment>
<dbReference type="SUPFAM" id="SSF52172">
    <property type="entry name" value="CheY-like"/>
    <property type="match status" value="1"/>
</dbReference>
<dbReference type="PROSITE" id="PS50885">
    <property type="entry name" value="HAMP"/>
    <property type="match status" value="1"/>
</dbReference>
<dbReference type="CDD" id="cd06225">
    <property type="entry name" value="HAMP"/>
    <property type="match status" value="1"/>
</dbReference>
<dbReference type="EMBL" id="JACWFH010000008">
    <property type="protein sequence ID" value="MBY0096648.1"/>
    <property type="molecule type" value="Genomic_DNA"/>
</dbReference>
<keyword evidence="14" id="KW-0812">Transmembrane</keyword>
<dbReference type="InterPro" id="IPR003660">
    <property type="entry name" value="HAMP_dom"/>
</dbReference>
<keyword evidence="19" id="KW-1185">Reference proteome</keyword>
<evidence type="ECO:0000313" key="19">
    <source>
        <dbReference type="Proteomes" id="UP000769780"/>
    </source>
</evidence>
<dbReference type="Gene3D" id="3.40.50.2300">
    <property type="match status" value="1"/>
</dbReference>
<name>A0ABS7K325_9BACI</name>
<evidence type="ECO:0000256" key="7">
    <source>
        <dbReference type="ARBA" id="ARBA00022741"/>
    </source>
</evidence>
<comment type="subcellular location">
    <subcellularLocation>
        <location evidence="2">Cell membrane</location>
        <topology evidence="2">Multi-pass membrane protein</topology>
    </subcellularLocation>
</comment>
<keyword evidence="11 14" id="KW-0472">Membrane</keyword>
<evidence type="ECO:0000256" key="1">
    <source>
        <dbReference type="ARBA" id="ARBA00000085"/>
    </source>
</evidence>
<dbReference type="CDD" id="cd00082">
    <property type="entry name" value="HisKA"/>
    <property type="match status" value="1"/>
</dbReference>
<feature type="domain" description="Histidine kinase" evidence="15">
    <location>
        <begin position="502"/>
        <end position="725"/>
    </location>
</feature>
<evidence type="ECO:0000256" key="6">
    <source>
        <dbReference type="ARBA" id="ARBA00022679"/>
    </source>
</evidence>
<dbReference type="Proteomes" id="UP000769780">
    <property type="component" value="Unassembled WGS sequence"/>
</dbReference>
<dbReference type="SMART" id="SM00448">
    <property type="entry name" value="REC"/>
    <property type="match status" value="1"/>
</dbReference>
<evidence type="ECO:0000256" key="11">
    <source>
        <dbReference type="ARBA" id="ARBA00023136"/>
    </source>
</evidence>
<dbReference type="PRINTS" id="PR00344">
    <property type="entry name" value="BCTRLSENSOR"/>
</dbReference>
<sequence>MKFATRLYVGFGILIIMMTILLLVNINIQSKQSEDVKELVKERYQKIKLLNEIREDAFYVHADIEGEYVSATDNNLKSIHEIMFDLQQNMDTLLEFSSGEQEKQDFIKLKLQIESFKETIDKIDEKKIELENIEGSLRMARQGRDEILSNITILIENQETVMDNTIEETEQRLNAAVNTGIISIALGIIIGIALSFWSIKTITTRLRKLKEVMKSVGNGSEQLPRIIVAKDDEIGEIANAYNEMAGELESHERKERIYKESIENQNAIKTQLAELSMLSQEIHDLKSLGQEYIQAIIPAVNACSGVIYLKIEKEKRPYLKKLASYANDKAKEEIEIGEGLLGQCLQDGRPIRLFDIPKDFIRISSGLMETKPRSMLILPIKLDGEILAVIELASLYDFTNTHESFLQQTSDQLGSIINRIQKQMQVRQLLDETKTLNDELQNQSEELQLQQEELKTMNEELESQYRQSEKRTSDLQQAKAALEEKTKQVLLSSQYKSEFLANMSHELRTPLNSLLILAQILVENKEGNLTDKQTEYANTIYSSGKDLLELINDILDLSKIESGKLDFNIGEIDIRGVVTFVNNQFSALAEKKGIDFKVRIEEDVPAILYSDEQKIYQVMKNLVSNAIKFTEIGSVKLRVFKPIPEKNDVIAFAVSDTGIGISDEKQDLIFEAFQQADGTTSRRFGGTGLGLSISKGMADLVGGSISVESVEGQGSTFTFYLPLNLNESVATSSANQEVAATVEESSSASPDSEFLLVPEDVSKGQEDILSGKSVLLVDDDMRNVFALTTVLEEVGIKVLFAENGREALMTLEETSEIDLILMDIMMPEMDGYEAIKRIRAINKYEQLPIIALTAKAMKDDREKCLKAGASDYISKPVNLEQLLSLLKVWLYK</sequence>
<dbReference type="Pfam" id="PF00512">
    <property type="entry name" value="HisKA"/>
    <property type="match status" value="1"/>
</dbReference>
<dbReference type="InterPro" id="IPR005467">
    <property type="entry name" value="His_kinase_dom"/>
</dbReference>
<dbReference type="InterPro" id="IPR029016">
    <property type="entry name" value="GAF-like_dom_sf"/>
</dbReference>
<evidence type="ECO:0000313" key="18">
    <source>
        <dbReference type="EMBL" id="MBY0096648.1"/>
    </source>
</evidence>
<dbReference type="CDD" id="cd16922">
    <property type="entry name" value="HATPase_EvgS-ArcB-TorS-like"/>
    <property type="match status" value="1"/>
</dbReference>
<feature type="transmembrane region" description="Helical" evidence="14">
    <location>
        <begin position="6"/>
        <end position="28"/>
    </location>
</feature>
<protein>
    <recommendedName>
        <fullName evidence="3">histidine kinase</fullName>
        <ecNumber evidence="3">2.7.13.3</ecNumber>
    </recommendedName>
</protein>
<evidence type="ECO:0000259" key="15">
    <source>
        <dbReference type="PROSITE" id="PS50109"/>
    </source>
</evidence>
<dbReference type="InterPro" id="IPR011006">
    <property type="entry name" value="CheY-like_superfamily"/>
</dbReference>
<dbReference type="PROSITE" id="PS50110">
    <property type="entry name" value="RESPONSE_REGULATORY"/>
    <property type="match status" value="1"/>
</dbReference>
<dbReference type="EC" id="2.7.13.3" evidence="3"/>
<evidence type="ECO:0000256" key="10">
    <source>
        <dbReference type="ARBA" id="ARBA00023012"/>
    </source>
</evidence>
<dbReference type="Gene3D" id="3.30.450.40">
    <property type="match status" value="1"/>
</dbReference>
<evidence type="ECO:0000256" key="5">
    <source>
        <dbReference type="ARBA" id="ARBA00022553"/>
    </source>
</evidence>
<keyword evidence="4" id="KW-1003">Cell membrane</keyword>
<dbReference type="PANTHER" id="PTHR45339:SF1">
    <property type="entry name" value="HYBRID SIGNAL TRANSDUCTION HISTIDINE KINASE J"/>
    <property type="match status" value="1"/>
</dbReference>
<dbReference type="InterPro" id="IPR036097">
    <property type="entry name" value="HisK_dim/P_sf"/>
</dbReference>
<dbReference type="Gene3D" id="1.10.287.130">
    <property type="match status" value="1"/>
</dbReference>
<feature type="domain" description="HAMP" evidence="17">
    <location>
        <begin position="200"/>
        <end position="253"/>
    </location>
</feature>
<keyword evidence="7" id="KW-0547">Nucleotide-binding</keyword>
<dbReference type="Gene3D" id="6.10.340.10">
    <property type="match status" value="1"/>
</dbReference>
<dbReference type="InterPro" id="IPR004358">
    <property type="entry name" value="Sig_transdc_His_kin-like_C"/>
</dbReference>
<evidence type="ECO:0000259" key="16">
    <source>
        <dbReference type="PROSITE" id="PS50110"/>
    </source>
</evidence>
<reference evidence="18 19" key="1">
    <citation type="submission" date="2020-07" db="EMBL/GenBank/DDBJ databases">
        <title>Fungal Genomes of the International Space Station.</title>
        <authorList>
            <person name="Seuylemezian A."/>
            <person name="Singh N.K."/>
            <person name="Wood J."/>
            <person name="Venkateswaran K."/>
        </authorList>
    </citation>
    <scope>NUCLEOTIDE SEQUENCE [LARGE SCALE GENOMIC DNA]</scope>
    <source>
        <strain evidence="18 19">PL-B2</strain>
    </source>
</reference>
<dbReference type="Gene3D" id="3.30.565.10">
    <property type="entry name" value="Histidine kinase-like ATPase, C-terminal domain"/>
    <property type="match status" value="1"/>
</dbReference>
<feature type="domain" description="Response regulatory" evidence="16">
    <location>
        <begin position="773"/>
        <end position="890"/>
    </location>
</feature>
<dbReference type="SUPFAM" id="SSF47384">
    <property type="entry name" value="Homodimeric domain of signal transducing histidine kinase"/>
    <property type="match status" value="1"/>
</dbReference>
<dbReference type="RefSeq" id="WP_221872680.1">
    <property type="nucleotide sequence ID" value="NZ_JACWFH010000008.1"/>
</dbReference>
<keyword evidence="8" id="KW-0418">Kinase</keyword>
<keyword evidence="6" id="KW-0808">Transferase</keyword>
<dbReference type="CDD" id="cd17546">
    <property type="entry name" value="REC_hyHK_CKI1_RcsC-like"/>
    <property type="match status" value="1"/>
</dbReference>
<dbReference type="SMART" id="SM00065">
    <property type="entry name" value="GAF"/>
    <property type="match status" value="1"/>
</dbReference>
<keyword evidence="10" id="KW-0902">Two-component regulatory system</keyword>
<evidence type="ECO:0000256" key="9">
    <source>
        <dbReference type="ARBA" id="ARBA00022840"/>
    </source>
</evidence>
<proteinExistence type="predicted"/>
<evidence type="ECO:0000256" key="2">
    <source>
        <dbReference type="ARBA" id="ARBA00004651"/>
    </source>
</evidence>
<dbReference type="InterPro" id="IPR003594">
    <property type="entry name" value="HATPase_dom"/>
</dbReference>
<keyword evidence="5 12" id="KW-0597">Phosphoprotein</keyword>
<gene>
    <name evidence="18" type="ORF">H0185_07490</name>
</gene>
<dbReference type="PROSITE" id="PS50109">
    <property type="entry name" value="HIS_KIN"/>
    <property type="match status" value="1"/>
</dbReference>
<dbReference type="SUPFAM" id="SSF55781">
    <property type="entry name" value="GAF domain-like"/>
    <property type="match status" value="1"/>
</dbReference>
<dbReference type="Pfam" id="PF00072">
    <property type="entry name" value="Response_reg"/>
    <property type="match status" value="1"/>
</dbReference>
<keyword evidence="9" id="KW-0067">ATP-binding</keyword>
<dbReference type="Pfam" id="PF02518">
    <property type="entry name" value="HATPase_c"/>
    <property type="match status" value="1"/>
</dbReference>
<dbReference type="SMART" id="SM00388">
    <property type="entry name" value="HisKA"/>
    <property type="match status" value="1"/>
</dbReference>
<dbReference type="SMART" id="SM00387">
    <property type="entry name" value="HATPase_c"/>
    <property type="match status" value="1"/>
</dbReference>
<keyword evidence="13" id="KW-0175">Coiled coil</keyword>
<dbReference type="InterPro" id="IPR003661">
    <property type="entry name" value="HisK_dim/P_dom"/>
</dbReference>